<dbReference type="WBParaSite" id="ES5_v2.g8127.t1">
    <property type="protein sequence ID" value="ES5_v2.g8127.t1"/>
    <property type="gene ID" value="ES5_v2.g8127"/>
</dbReference>
<evidence type="ECO:0000313" key="1">
    <source>
        <dbReference type="Proteomes" id="UP000887579"/>
    </source>
</evidence>
<reference evidence="2" key="1">
    <citation type="submission" date="2022-11" db="UniProtKB">
        <authorList>
            <consortium name="WormBaseParasite"/>
        </authorList>
    </citation>
    <scope>IDENTIFICATION</scope>
</reference>
<organism evidence="1 2">
    <name type="scientific">Panagrolaimus sp. ES5</name>
    <dbReference type="NCBI Taxonomy" id="591445"/>
    <lineage>
        <taxon>Eukaryota</taxon>
        <taxon>Metazoa</taxon>
        <taxon>Ecdysozoa</taxon>
        <taxon>Nematoda</taxon>
        <taxon>Chromadorea</taxon>
        <taxon>Rhabditida</taxon>
        <taxon>Tylenchina</taxon>
        <taxon>Panagrolaimomorpha</taxon>
        <taxon>Panagrolaimoidea</taxon>
        <taxon>Panagrolaimidae</taxon>
        <taxon>Panagrolaimus</taxon>
    </lineage>
</organism>
<protein>
    <submittedName>
        <fullName evidence="2">Protein kinase domain-containing protein</fullName>
    </submittedName>
</protein>
<dbReference type="Proteomes" id="UP000887579">
    <property type="component" value="Unplaced"/>
</dbReference>
<accession>A0AC34GU17</accession>
<proteinExistence type="predicted"/>
<sequence>MDELYKNYIIPPENLLYLEKLGTGISADVHLAKYSDSSITKKVAVKALKLSCNKADTLKEIKLLSSCKHSNIVTFIGWMETSVDEQMCIITEFMGGGDLNTYLTTPDNLLMVSTVFSYIFQILDAMIYLSHKHILHRDLAARNCLLNETYEILKINDFGLSREMDINYEYISEANPRLPFRWLPLEAILPSSSQYKTFTFKGDIWSFGILIWEIFERGQELYDGINLPALIRFLKSGHRLRQPQHCPLELYKIMLSCWEEKPENRPNFVALQNEIKDIYQQIKIYESNKLNVAIELNIYGNEYERPNVS</sequence>
<name>A0AC34GU17_9BILA</name>
<evidence type="ECO:0000313" key="2">
    <source>
        <dbReference type="WBParaSite" id="ES5_v2.g8127.t1"/>
    </source>
</evidence>